<comment type="caution">
    <text evidence="2">The sequence shown here is derived from an EMBL/GenBank/DDBJ whole genome shotgun (WGS) entry which is preliminary data.</text>
</comment>
<evidence type="ECO:0000313" key="2">
    <source>
        <dbReference type="EMBL" id="TQD79818.1"/>
    </source>
</evidence>
<dbReference type="EMBL" id="VIEB01000839">
    <property type="protein sequence ID" value="TQD79818.1"/>
    <property type="molecule type" value="Genomic_DNA"/>
</dbReference>
<evidence type="ECO:0000313" key="3">
    <source>
        <dbReference type="Proteomes" id="UP000315295"/>
    </source>
</evidence>
<feature type="compositionally biased region" description="Polar residues" evidence="1">
    <location>
        <begin position="26"/>
        <end position="48"/>
    </location>
</feature>
<protein>
    <submittedName>
        <fullName evidence="2">Uncharacterized protein</fullName>
    </submittedName>
</protein>
<gene>
    <name evidence="2" type="ORF">C1H46_034627</name>
</gene>
<feature type="region of interest" description="Disordered" evidence="1">
    <location>
        <begin position="26"/>
        <end position="57"/>
    </location>
</feature>
<dbReference type="Proteomes" id="UP000315295">
    <property type="component" value="Unassembled WGS sequence"/>
</dbReference>
<reference evidence="2 3" key="1">
    <citation type="journal article" date="2019" name="G3 (Bethesda)">
        <title>Sequencing of a Wild Apple (Malus baccata) Genome Unravels the Differences Between Cultivated and Wild Apple Species Regarding Disease Resistance and Cold Tolerance.</title>
        <authorList>
            <person name="Chen X."/>
        </authorList>
    </citation>
    <scope>NUCLEOTIDE SEQUENCE [LARGE SCALE GENOMIC DNA]</scope>
    <source>
        <strain evidence="3">cv. Shandingzi</strain>
        <tissue evidence="2">Leaves</tissue>
    </source>
</reference>
<name>A0A540L018_MALBA</name>
<organism evidence="2 3">
    <name type="scientific">Malus baccata</name>
    <name type="common">Siberian crab apple</name>
    <name type="synonym">Pyrus baccata</name>
    <dbReference type="NCBI Taxonomy" id="106549"/>
    <lineage>
        <taxon>Eukaryota</taxon>
        <taxon>Viridiplantae</taxon>
        <taxon>Streptophyta</taxon>
        <taxon>Embryophyta</taxon>
        <taxon>Tracheophyta</taxon>
        <taxon>Spermatophyta</taxon>
        <taxon>Magnoliopsida</taxon>
        <taxon>eudicotyledons</taxon>
        <taxon>Gunneridae</taxon>
        <taxon>Pentapetalae</taxon>
        <taxon>rosids</taxon>
        <taxon>fabids</taxon>
        <taxon>Rosales</taxon>
        <taxon>Rosaceae</taxon>
        <taxon>Amygdaloideae</taxon>
        <taxon>Maleae</taxon>
        <taxon>Malus</taxon>
    </lineage>
</organism>
<evidence type="ECO:0000256" key="1">
    <source>
        <dbReference type="SAM" id="MobiDB-lite"/>
    </source>
</evidence>
<keyword evidence="3" id="KW-1185">Reference proteome</keyword>
<dbReference type="AlphaFoldDB" id="A0A540L018"/>
<proteinExistence type="predicted"/>
<sequence>MEQKVLIKSQIIAITTDIKGDENTQTSLSLSRNQPHHPFTQNSKNLKTSFPPAKKSRSPFIRGNFVRKICNETPPLPI</sequence>
<accession>A0A540L018</accession>